<dbReference type="EnsemblPlants" id="AET7Gv20650800.6">
    <property type="protein sequence ID" value="AET7Gv20650800.6"/>
    <property type="gene ID" value="AET7Gv20650800"/>
</dbReference>
<organism evidence="1 2">
    <name type="scientific">Aegilops tauschii subsp. strangulata</name>
    <name type="common">Goatgrass</name>
    <dbReference type="NCBI Taxonomy" id="200361"/>
    <lineage>
        <taxon>Eukaryota</taxon>
        <taxon>Viridiplantae</taxon>
        <taxon>Streptophyta</taxon>
        <taxon>Embryophyta</taxon>
        <taxon>Tracheophyta</taxon>
        <taxon>Spermatophyta</taxon>
        <taxon>Magnoliopsida</taxon>
        <taxon>Liliopsida</taxon>
        <taxon>Poales</taxon>
        <taxon>Poaceae</taxon>
        <taxon>BOP clade</taxon>
        <taxon>Pooideae</taxon>
        <taxon>Triticodae</taxon>
        <taxon>Triticeae</taxon>
        <taxon>Triticinae</taxon>
        <taxon>Aegilops</taxon>
    </lineage>
</organism>
<reference evidence="1" key="5">
    <citation type="journal article" date="2021" name="G3 (Bethesda)">
        <title>Aegilops tauschii genome assembly Aet v5.0 features greater sequence contiguity and improved annotation.</title>
        <authorList>
            <person name="Wang L."/>
            <person name="Zhu T."/>
            <person name="Rodriguez J.C."/>
            <person name="Deal K.R."/>
            <person name="Dubcovsky J."/>
            <person name="McGuire P.E."/>
            <person name="Lux T."/>
            <person name="Spannagl M."/>
            <person name="Mayer K.F.X."/>
            <person name="Baldrich P."/>
            <person name="Meyers B.C."/>
            <person name="Huo N."/>
            <person name="Gu Y.Q."/>
            <person name="Zhou H."/>
            <person name="Devos K.M."/>
            <person name="Bennetzen J.L."/>
            <person name="Unver T."/>
            <person name="Budak H."/>
            <person name="Gulick P.J."/>
            <person name="Galiba G."/>
            <person name="Kalapos B."/>
            <person name="Nelson D.R."/>
            <person name="Li P."/>
            <person name="You F.M."/>
            <person name="Luo M.C."/>
            <person name="Dvorak J."/>
        </authorList>
    </citation>
    <scope>NUCLEOTIDE SEQUENCE [LARGE SCALE GENOMIC DNA]</scope>
    <source>
        <strain evidence="1">cv. AL8/78</strain>
    </source>
</reference>
<evidence type="ECO:0000313" key="1">
    <source>
        <dbReference type="EnsemblPlants" id="AET7Gv20650800.6"/>
    </source>
</evidence>
<name>A0A453RP38_AEGTS</name>
<reference evidence="2" key="1">
    <citation type="journal article" date="2014" name="Science">
        <title>Ancient hybridizations among the ancestral genomes of bread wheat.</title>
        <authorList>
            <consortium name="International Wheat Genome Sequencing Consortium,"/>
            <person name="Marcussen T."/>
            <person name="Sandve S.R."/>
            <person name="Heier L."/>
            <person name="Spannagl M."/>
            <person name="Pfeifer M."/>
            <person name="Jakobsen K.S."/>
            <person name="Wulff B.B."/>
            <person name="Steuernagel B."/>
            <person name="Mayer K.F."/>
            <person name="Olsen O.A."/>
        </authorList>
    </citation>
    <scope>NUCLEOTIDE SEQUENCE [LARGE SCALE GENOMIC DNA]</scope>
    <source>
        <strain evidence="2">cv. AL8/78</strain>
    </source>
</reference>
<sequence>SISFPLHASSCICKYIIELLIFLFKFHDQSRNHSGKSCMQEIVAHYSGIDLIIFKERLWLHVYTSCSCANE</sequence>
<reference evidence="1" key="4">
    <citation type="submission" date="2019-03" db="UniProtKB">
        <authorList>
            <consortium name="EnsemblPlants"/>
        </authorList>
    </citation>
    <scope>IDENTIFICATION</scope>
</reference>
<dbReference type="Gramene" id="AET7Gv20650800.6">
    <property type="protein sequence ID" value="AET7Gv20650800.6"/>
    <property type="gene ID" value="AET7Gv20650800"/>
</dbReference>
<proteinExistence type="predicted"/>
<reference evidence="2" key="2">
    <citation type="journal article" date="2017" name="Nat. Plants">
        <title>The Aegilops tauschii genome reveals multiple impacts of transposons.</title>
        <authorList>
            <person name="Zhao G."/>
            <person name="Zou C."/>
            <person name="Li K."/>
            <person name="Wang K."/>
            <person name="Li T."/>
            <person name="Gao L."/>
            <person name="Zhang X."/>
            <person name="Wang H."/>
            <person name="Yang Z."/>
            <person name="Liu X."/>
            <person name="Jiang W."/>
            <person name="Mao L."/>
            <person name="Kong X."/>
            <person name="Jiao Y."/>
            <person name="Jia J."/>
        </authorList>
    </citation>
    <scope>NUCLEOTIDE SEQUENCE [LARGE SCALE GENOMIC DNA]</scope>
    <source>
        <strain evidence="2">cv. AL8/78</strain>
    </source>
</reference>
<dbReference type="AlphaFoldDB" id="A0A453RP38"/>
<dbReference type="Proteomes" id="UP000015105">
    <property type="component" value="Chromosome 7D"/>
</dbReference>
<evidence type="ECO:0000313" key="2">
    <source>
        <dbReference type="Proteomes" id="UP000015105"/>
    </source>
</evidence>
<protein>
    <submittedName>
        <fullName evidence="1">Uncharacterized protein</fullName>
    </submittedName>
</protein>
<reference evidence="1" key="3">
    <citation type="journal article" date="2017" name="Nature">
        <title>Genome sequence of the progenitor of the wheat D genome Aegilops tauschii.</title>
        <authorList>
            <person name="Luo M.C."/>
            <person name="Gu Y.Q."/>
            <person name="Puiu D."/>
            <person name="Wang H."/>
            <person name="Twardziok S.O."/>
            <person name="Deal K.R."/>
            <person name="Huo N."/>
            <person name="Zhu T."/>
            <person name="Wang L."/>
            <person name="Wang Y."/>
            <person name="McGuire P.E."/>
            <person name="Liu S."/>
            <person name="Long H."/>
            <person name="Ramasamy R.K."/>
            <person name="Rodriguez J.C."/>
            <person name="Van S.L."/>
            <person name="Yuan L."/>
            <person name="Wang Z."/>
            <person name="Xia Z."/>
            <person name="Xiao L."/>
            <person name="Anderson O.D."/>
            <person name="Ouyang S."/>
            <person name="Liang Y."/>
            <person name="Zimin A.V."/>
            <person name="Pertea G."/>
            <person name="Qi P."/>
            <person name="Bennetzen J.L."/>
            <person name="Dai X."/>
            <person name="Dawson M.W."/>
            <person name="Muller H.G."/>
            <person name="Kugler K."/>
            <person name="Rivarola-Duarte L."/>
            <person name="Spannagl M."/>
            <person name="Mayer K.F.X."/>
            <person name="Lu F.H."/>
            <person name="Bevan M.W."/>
            <person name="Leroy P."/>
            <person name="Li P."/>
            <person name="You F.M."/>
            <person name="Sun Q."/>
            <person name="Liu Z."/>
            <person name="Lyons E."/>
            <person name="Wicker T."/>
            <person name="Salzberg S.L."/>
            <person name="Devos K.M."/>
            <person name="Dvorak J."/>
        </authorList>
    </citation>
    <scope>NUCLEOTIDE SEQUENCE [LARGE SCALE GENOMIC DNA]</scope>
    <source>
        <strain evidence="1">cv. AL8/78</strain>
    </source>
</reference>
<keyword evidence="2" id="KW-1185">Reference proteome</keyword>
<accession>A0A453RP38</accession>